<feature type="chain" id="PRO_5041906798" description="DUF4189 domain-containing protein" evidence="1">
    <location>
        <begin position="23"/>
        <end position="127"/>
    </location>
</feature>
<evidence type="ECO:0000313" key="3">
    <source>
        <dbReference type="EMBL" id="MDQ0317186.1"/>
    </source>
</evidence>
<evidence type="ECO:0000256" key="1">
    <source>
        <dbReference type="SAM" id="SignalP"/>
    </source>
</evidence>
<comment type="caution">
    <text evidence="3">The sequence shown here is derived from an EMBL/GenBank/DDBJ whole genome shotgun (WGS) entry which is preliminary data.</text>
</comment>
<evidence type="ECO:0000313" key="4">
    <source>
        <dbReference type="Proteomes" id="UP001229244"/>
    </source>
</evidence>
<accession>A0AAE4ATE0</accession>
<feature type="signal peptide" evidence="1">
    <location>
        <begin position="1"/>
        <end position="22"/>
    </location>
</feature>
<dbReference type="Proteomes" id="UP001229244">
    <property type="component" value="Unassembled WGS sequence"/>
</dbReference>
<keyword evidence="4" id="KW-1185">Reference proteome</keyword>
<protein>
    <recommendedName>
        <fullName evidence="2">DUF4189 domain-containing protein</fullName>
    </recommendedName>
</protein>
<name>A0AAE4ATE0_9HYPH</name>
<evidence type="ECO:0000259" key="2">
    <source>
        <dbReference type="Pfam" id="PF13827"/>
    </source>
</evidence>
<sequence length="127" mass="12726">MKIAIAMSTAFLMMLAAFPAAADDGSHVAAAGTKSGTIGFAVEATADAAKSEAMKECQGADTGDCTVLLSGSDMCISLARSADRKSYGLGGGASRESSQTEAMKECAIDGATGCNIHDTYCGPSSIN</sequence>
<gene>
    <name evidence="3" type="ORF">J2S73_003663</name>
</gene>
<reference evidence="3" key="1">
    <citation type="submission" date="2023-07" db="EMBL/GenBank/DDBJ databases">
        <title>Genomic Encyclopedia of Type Strains, Phase IV (KMG-IV): sequencing the most valuable type-strain genomes for metagenomic binning, comparative biology and taxonomic classification.</title>
        <authorList>
            <person name="Goeker M."/>
        </authorList>
    </citation>
    <scope>NUCLEOTIDE SEQUENCE</scope>
    <source>
        <strain evidence="3">DSM 21202</strain>
    </source>
</reference>
<dbReference type="RefSeq" id="WP_306887083.1">
    <property type="nucleotide sequence ID" value="NZ_JAUSUL010000004.1"/>
</dbReference>
<proteinExistence type="predicted"/>
<feature type="domain" description="DUF4189" evidence="2">
    <location>
        <begin position="31"/>
        <end position="121"/>
    </location>
</feature>
<dbReference type="InterPro" id="IPR025240">
    <property type="entry name" value="DUF4189"/>
</dbReference>
<dbReference type="EMBL" id="JAUSUL010000004">
    <property type="protein sequence ID" value="MDQ0317186.1"/>
    <property type="molecule type" value="Genomic_DNA"/>
</dbReference>
<organism evidence="3 4">
    <name type="scientific">Amorphus orientalis</name>
    <dbReference type="NCBI Taxonomy" id="649198"/>
    <lineage>
        <taxon>Bacteria</taxon>
        <taxon>Pseudomonadati</taxon>
        <taxon>Pseudomonadota</taxon>
        <taxon>Alphaproteobacteria</taxon>
        <taxon>Hyphomicrobiales</taxon>
        <taxon>Amorphaceae</taxon>
        <taxon>Amorphus</taxon>
    </lineage>
</organism>
<dbReference type="Pfam" id="PF13827">
    <property type="entry name" value="DUF4189"/>
    <property type="match status" value="1"/>
</dbReference>
<dbReference type="AlphaFoldDB" id="A0AAE4ATE0"/>
<keyword evidence="1" id="KW-0732">Signal</keyword>